<accession>A0A6J6DUY8</accession>
<dbReference type="AlphaFoldDB" id="A0A6J6DUY8"/>
<feature type="region of interest" description="Disordered" evidence="1">
    <location>
        <begin position="25"/>
        <end position="83"/>
    </location>
</feature>
<proteinExistence type="predicted"/>
<evidence type="ECO:0000313" key="2">
    <source>
        <dbReference type="EMBL" id="CAB4566739.1"/>
    </source>
</evidence>
<organism evidence="2">
    <name type="scientific">freshwater metagenome</name>
    <dbReference type="NCBI Taxonomy" id="449393"/>
    <lineage>
        <taxon>unclassified sequences</taxon>
        <taxon>metagenomes</taxon>
        <taxon>ecological metagenomes</taxon>
    </lineage>
</organism>
<feature type="compositionally biased region" description="Basic and acidic residues" evidence="1">
    <location>
        <begin position="37"/>
        <end position="83"/>
    </location>
</feature>
<evidence type="ECO:0000256" key="1">
    <source>
        <dbReference type="SAM" id="MobiDB-lite"/>
    </source>
</evidence>
<sequence length="83" mass="9874">MDAHRCEENDDPEDVGVLLWPWVDTDDHMEEEDASEQEVKTHRDMSEMASHQKIEDRCEVEREERAVEDRERHDRVAHDGDES</sequence>
<reference evidence="2" key="1">
    <citation type="submission" date="2020-05" db="EMBL/GenBank/DDBJ databases">
        <authorList>
            <person name="Chiriac C."/>
            <person name="Salcher M."/>
            <person name="Ghai R."/>
            <person name="Kavagutti S V."/>
        </authorList>
    </citation>
    <scope>NUCLEOTIDE SEQUENCE</scope>
</reference>
<feature type="compositionally biased region" description="Acidic residues" evidence="1">
    <location>
        <begin position="27"/>
        <end position="36"/>
    </location>
</feature>
<protein>
    <submittedName>
        <fullName evidence="2">Unannotated protein</fullName>
    </submittedName>
</protein>
<name>A0A6J6DUY8_9ZZZZ</name>
<dbReference type="EMBL" id="CAEZTJ010000053">
    <property type="protein sequence ID" value="CAB4566739.1"/>
    <property type="molecule type" value="Genomic_DNA"/>
</dbReference>
<gene>
    <name evidence="2" type="ORF">UFOPK1650_00493</name>
</gene>